<evidence type="ECO:0000256" key="2">
    <source>
        <dbReference type="ARBA" id="ARBA00020953"/>
    </source>
</evidence>
<proteinExistence type="inferred from homology"/>
<comment type="caution">
    <text evidence="12">The sequence shown here is derived from an EMBL/GenBank/DDBJ whole genome shotgun (WGS) entry which is preliminary data.</text>
</comment>
<dbReference type="PANTHER" id="PTHR43834:SF6">
    <property type="entry name" value="GTPASE DER"/>
    <property type="match status" value="1"/>
</dbReference>
<evidence type="ECO:0000256" key="3">
    <source>
        <dbReference type="ARBA" id="ARBA00022517"/>
    </source>
</evidence>
<gene>
    <name evidence="8" type="primary">der</name>
    <name evidence="12" type="ORF">AUJ27_04225</name>
</gene>
<feature type="binding site" evidence="8">
    <location>
        <begin position="328"/>
        <end position="331"/>
    </location>
    <ligand>
        <name>GTP</name>
        <dbReference type="ChEBI" id="CHEBI:37565"/>
        <label>2</label>
    </ligand>
</feature>
<feature type="domain" description="G" evidence="10">
    <location>
        <begin position="205"/>
        <end position="329"/>
    </location>
</feature>
<feature type="binding site" evidence="8">
    <location>
        <begin position="14"/>
        <end position="21"/>
    </location>
    <ligand>
        <name>GTP</name>
        <dbReference type="ChEBI" id="CHEBI:37565"/>
        <label>1</label>
    </ligand>
</feature>
<reference evidence="12 13" key="1">
    <citation type="journal article" date="2016" name="Environ. Microbiol.">
        <title>Genomic resolution of a cold subsurface aquifer community provides metabolic insights for novel microbes adapted to high CO concentrations.</title>
        <authorList>
            <person name="Probst A.J."/>
            <person name="Castelle C.J."/>
            <person name="Singh A."/>
            <person name="Brown C.T."/>
            <person name="Anantharaman K."/>
            <person name="Sharon I."/>
            <person name="Hug L.A."/>
            <person name="Burstein D."/>
            <person name="Emerson J.B."/>
            <person name="Thomas B.C."/>
            <person name="Banfield J.F."/>
        </authorList>
    </citation>
    <scope>NUCLEOTIDE SEQUENCE [LARGE SCALE GENOMIC DNA]</scope>
    <source>
        <strain evidence="12">CG1_02_37_44</strain>
    </source>
</reference>
<dbReference type="InterPro" id="IPR015946">
    <property type="entry name" value="KH_dom-like_a/b"/>
</dbReference>
<feature type="domain" description="GTPase Der C-terminal KH-domain-like" evidence="11">
    <location>
        <begin position="386"/>
        <end position="464"/>
    </location>
</feature>
<dbReference type="SUPFAM" id="SSF52540">
    <property type="entry name" value="P-loop containing nucleoside triphosphate hydrolases"/>
    <property type="match status" value="2"/>
</dbReference>
<feature type="binding site" evidence="8">
    <location>
        <begin position="61"/>
        <end position="65"/>
    </location>
    <ligand>
        <name>GTP</name>
        <dbReference type="ChEBI" id="CHEBI:37565"/>
        <label>1</label>
    </ligand>
</feature>
<evidence type="ECO:0000313" key="12">
    <source>
        <dbReference type="EMBL" id="OIO06417.1"/>
    </source>
</evidence>
<dbReference type="InterPro" id="IPR032859">
    <property type="entry name" value="KH_dom-like"/>
</dbReference>
<comment type="subunit">
    <text evidence="8">Associates with the 50S ribosomal subunit.</text>
</comment>
<dbReference type="EMBL" id="MNUU01000080">
    <property type="protein sequence ID" value="OIO06417.1"/>
    <property type="molecule type" value="Genomic_DNA"/>
</dbReference>
<dbReference type="HAMAP" id="MF_00195">
    <property type="entry name" value="GTPase_Der"/>
    <property type="match status" value="1"/>
</dbReference>
<sequence>MNYKENLPTVIIFGRTNVGKSTLFNCLTEKNKALVSKIEGTTRDSNIGEVEWCGRAFTLIDTGGIINLPYLIGKKITADNINNIDAQVQKQARDFLTRADLILFLVDTKAGLLPMDKQMSLILKKITNKKKFILVANKADSMKQREKIAEFYKLSLGDPIPVSAVTGSGTGDLLDIIIKKIAETKSRKSKSLPKEEAAGEKPINVCLLGRPNVGKSSLFNKILGYERVIVSKEPHTTREPQDTLISYLGHPIKFIDTAGISKEGKKIRTKTTSHLHLIKEGINKSLLSLNKADIALFILDISQTITHQDSKIIEEIINRKKSLIIIANKWDLINAKDTKKFKDIIYGKLPFIRWVPIQFISSLTGAKINKIMEIVMEIKDSRQKEITDNQLSKFLNQAVKIHRPVKGKGVKHPYIYYLKQTRSNPPEFELRIGAKDNIHFSYIRFIENRLRKKFGFIGTPVTIRVTKNTKVHGREK</sequence>
<dbReference type="Pfam" id="PF01926">
    <property type="entry name" value="MMR_HSR1"/>
    <property type="match status" value="2"/>
</dbReference>
<keyword evidence="3 8" id="KW-0690">Ribosome biogenesis</keyword>
<dbReference type="CDD" id="cd01894">
    <property type="entry name" value="EngA1"/>
    <property type="match status" value="1"/>
</dbReference>
<dbReference type="InterPro" id="IPR005225">
    <property type="entry name" value="Small_GTP-bd"/>
</dbReference>
<evidence type="ECO:0000256" key="9">
    <source>
        <dbReference type="RuleBase" id="RU004481"/>
    </source>
</evidence>
<accession>A0A1J4T4V2</accession>
<organism evidence="12 13">
    <name type="scientific">Candidatus Falkowbacteria bacterium CG1_02_37_44</name>
    <dbReference type="NCBI Taxonomy" id="1805146"/>
    <lineage>
        <taxon>Bacteria</taxon>
        <taxon>Candidatus Falkowiibacteriota</taxon>
    </lineage>
</organism>
<dbReference type="STRING" id="1805146.AUJ27_04225"/>
<keyword evidence="6 8" id="KW-0342">GTP-binding</keyword>
<feature type="binding site" evidence="8">
    <location>
        <begin position="137"/>
        <end position="140"/>
    </location>
    <ligand>
        <name>GTP</name>
        <dbReference type="ChEBI" id="CHEBI:37565"/>
        <label>1</label>
    </ligand>
</feature>
<evidence type="ECO:0000256" key="7">
    <source>
        <dbReference type="ARBA" id="ARBA00032345"/>
    </source>
</evidence>
<dbReference type="Proteomes" id="UP000183192">
    <property type="component" value="Unassembled WGS sequence"/>
</dbReference>
<dbReference type="NCBIfam" id="TIGR00231">
    <property type="entry name" value="small_GTP"/>
    <property type="match status" value="2"/>
</dbReference>
<dbReference type="Gene3D" id="3.40.50.300">
    <property type="entry name" value="P-loop containing nucleotide triphosphate hydrolases"/>
    <property type="match status" value="2"/>
</dbReference>
<evidence type="ECO:0000259" key="10">
    <source>
        <dbReference type="Pfam" id="PF01926"/>
    </source>
</evidence>
<evidence type="ECO:0000256" key="6">
    <source>
        <dbReference type="ARBA" id="ARBA00023134"/>
    </source>
</evidence>
<feature type="binding site" evidence="8">
    <location>
        <begin position="209"/>
        <end position="216"/>
    </location>
    <ligand>
        <name>GTP</name>
        <dbReference type="ChEBI" id="CHEBI:37565"/>
        <label>2</label>
    </ligand>
</feature>
<keyword evidence="5 8" id="KW-0547">Nucleotide-binding</keyword>
<dbReference type="PANTHER" id="PTHR43834">
    <property type="entry name" value="GTPASE DER"/>
    <property type="match status" value="1"/>
</dbReference>
<dbReference type="InterPro" id="IPR016484">
    <property type="entry name" value="GTPase_Der"/>
</dbReference>
<evidence type="ECO:0000256" key="8">
    <source>
        <dbReference type="HAMAP-Rule" id="MF_00195"/>
    </source>
</evidence>
<dbReference type="AlphaFoldDB" id="A0A1J4T4V2"/>
<protein>
    <recommendedName>
        <fullName evidence="2 8">GTPase Der</fullName>
    </recommendedName>
    <alternativeName>
        <fullName evidence="7 8">GTP-binding protein EngA</fullName>
    </alternativeName>
</protein>
<comment type="function">
    <text evidence="8 9">GTPase that plays an essential role in the late steps of ribosome biogenesis.</text>
</comment>
<dbReference type="CDD" id="cd01895">
    <property type="entry name" value="EngA2"/>
    <property type="match status" value="1"/>
</dbReference>
<evidence type="ECO:0000256" key="5">
    <source>
        <dbReference type="ARBA" id="ARBA00022741"/>
    </source>
</evidence>
<comment type="similarity">
    <text evidence="1 8 9">Belongs to the TRAFAC class TrmE-Era-EngA-EngB-Septin-like GTPase superfamily. EngA (Der) GTPase family.</text>
</comment>
<feature type="domain" description="G" evidence="10">
    <location>
        <begin position="9"/>
        <end position="138"/>
    </location>
</feature>
<feature type="binding site" evidence="8">
    <location>
        <begin position="256"/>
        <end position="260"/>
    </location>
    <ligand>
        <name>GTP</name>
        <dbReference type="ChEBI" id="CHEBI:37565"/>
        <label>2</label>
    </ligand>
</feature>
<dbReference type="Gene3D" id="3.30.300.20">
    <property type="match status" value="1"/>
</dbReference>
<dbReference type="InterPro" id="IPR027417">
    <property type="entry name" value="P-loop_NTPase"/>
</dbReference>
<name>A0A1J4T4V2_9BACT</name>
<dbReference type="Pfam" id="PF14714">
    <property type="entry name" value="KH_dom-like"/>
    <property type="match status" value="1"/>
</dbReference>
<dbReference type="GO" id="GO:0042254">
    <property type="term" value="P:ribosome biogenesis"/>
    <property type="evidence" value="ECO:0007669"/>
    <property type="project" value="UniProtKB-KW"/>
</dbReference>
<evidence type="ECO:0000256" key="1">
    <source>
        <dbReference type="ARBA" id="ARBA00008279"/>
    </source>
</evidence>
<evidence type="ECO:0000313" key="13">
    <source>
        <dbReference type="Proteomes" id="UP000183192"/>
    </source>
</evidence>
<keyword evidence="4 9" id="KW-0677">Repeat</keyword>
<dbReference type="NCBIfam" id="TIGR03594">
    <property type="entry name" value="GTPase_EngA"/>
    <property type="match status" value="1"/>
</dbReference>
<evidence type="ECO:0000259" key="11">
    <source>
        <dbReference type="Pfam" id="PF14714"/>
    </source>
</evidence>
<dbReference type="InterPro" id="IPR006073">
    <property type="entry name" value="GTP-bd"/>
</dbReference>
<dbReference type="PIRSF" id="PIRSF006485">
    <property type="entry name" value="GTP-binding_EngA"/>
    <property type="match status" value="1"/>
</dbReference>
<evidence type="ECO:0000256" key="4">
    <source>
        <dbReference type="ARBA" id="ARBA00022737"/>
    </source>
</evidence>
<dbReference type="GO" id="GO:0005525">
    <property type="term" value="F:GTP binding"/>
    <property type="evidence" value="ECO:0007669"/>
    <property type="project" value="UniProtKB-UniRule"/>
</dbReference>